<reference evidence="1 2" key="1">
    <citation type="journal article" date="2018" name="Biotechnol. Biofuels">
        <title>Integrative visual omics of the white-rot fungus Polyporus brumalis exposes the biotechnological potential of its oxidative enzymes for delignifying raw plant biomass.</title>
        <authorList>
            <person name="Miyauchi S."/>
            <person name="Rancon A."/>
            <person name="Drula E."/>
            <person name="Hage H."/>
            <person name="Chaduli D."/>
            <person name="Favel A."/>
            <person name="Grisel S."/>
            <person name="Henrissat B."/>
            <person name="Herpoel-Gimbert I."/>
            <person name="Ruiz-Duenas F.J."/>
            <person name="Chevret D."/>
            <person name="Hainaut M."/>
            <person name="Lin J."/>
            <person name="Wang M."/>
            <person name="Pangilinan J."/>
            <person name="Lipzen A."/>
            <person name="Lesage-Meessen L."/>
            <person name="Navarro D."/>
            <person name="Riley R."/>
            <person name="Grigoriev I.V."/>
            <person name="Zhou S."/>
            <person name="Raouche S."/>
            <person name="Rosso M.N."/>
        </authorList>
    </citation>
    <scope>NUCLEOTIDE SEQUENCE [LARGE SCALE GENOMIC DNA]</scope>
    <source>
        <strain evidence="1 2">BRFM 1820</strain>
    </source>
</reference>
<keyword evidence="2" id="KW-1185">Reference proteome</keyword>
<sequence>MGASRASSSRRVRQCPDVSSTCHVFSATYPLFYRGLLILRRSQEPTPRAHRRRAVRLGYVTSGGAAATVTPPLLAVSMR</sequence>
<evidence type="ECO:0000313" key="2">
    <source>
        <dbReference type="Proteomes" id="UP000256964"/>
    </source>
</evidence>
<evidence type="ECO:0000313" key="1">
    <source>
        <dbReference type="EMBL" id="RDX43347.1"/>
    </source>
</evidence>
<name>A0A371CSW4_9APHY</name>
<protein>
    <submittedName>
        <fullName evidence="1">Uncharacterized protein</fullName>
    </submittedName>
</protein>
<proteinExistence type="predicted"/>
<accession>A0A371CSW4</accession>
<dbReference type="Proteomes" id="UP000256964">
    <property type="component" value="Unassembled WGS sequence"/>
</dbReference>
<dbReference type="EMBL" id="KZ857466">
    <property type="protein sequence ID" value="RDX43347.1"/>
    <property type="molecule type" value="Genomic_DNA"/>
</dbReference>
<dbReference type="AlphaFoldDB" id="A0A371CSW4"/>
<organism evidence="1 2">
    <name type="scientific">Lentinus brumalis</name>
    <dbReference type="NCBI Taxonomy" id="2498619"/>
    <lineage>
        <taxon>Eukaryota</taxon>
        <taxon>Fungi</taxon>
        <taxon>Dikarya</taxon>
        <taxon>Basidiomycota</taxon>
        <taxon>Agaricomycotina</taxon>
        <taxon>Agaricomycetes</taxon>
        <taxon>Polyporales</taxon>
        <taxon>Polyporaceae</taxon>
        <taxon>Lentinus</taxon>
    </lineage>
</organism>
<gene>
    <name evidence="1" type="ORF">OH76DRAFT_1206052</name>
</gene>